<gene>
    <name evidence="1" type="ORF">UFOVP75_62</name>
</gene>
<keyword evidence="1" id="KW-0808">Transferase</keyword>
<sequence length="282" mass="32084">MRSPILIGVVGEAGSGKSTVASLLLETMENTQKIAFADQIKAFCAHVFDFSFDQLYGPSAMRNAPDRRYSFALAKKEFWANEELPLFDRIIAKLMCTTPTLEDLLDNRDLCKTRYSQFADEWLSGLALDDFPKTVARQMLDAVFAEIMSEKRELTPRYALQLLGTEFGRAIHPDIWMNSALDEARLLMEDGFNVLIDDVRFWNEASGISISGGIVLQVVRPNQDVAVETSIFKHASEQDSKSEQMKKYVHHVIVNDGSLEDLEKAVKRFLNDWWDRTPETIY</sequence>
<protein>
    <submittedName>
        <fullName evidence="1">Deoxynucleoside monophosphate kinase</fullName>
    </submittedName>
</protein>
<accession>A0A6J5KXE3</accession>
<dbReference type="Gene3D" id="3.40.50.300">
    <property type="entry name" value="P-loop containing nucleotide triphosphate hydrolases"/>
    <property type="match status" value="2"/>
</dbReference>
<dbReference type="InterPro" id="IPR027417">
    <property type="entry name" value="P-loop_NTPase"/>
</dbReference>
<dbReference type="EMBL" id="LR796209">
    <property type="protein sequence ID" value="CAB4127094.1"/>
    <property type="molecule type" value="Genomic_DNA"/>
</dbReference>
<dbReference type="InterPro" id="IPR048444">
    <property type="entry name" value="DNMK"/>
</dbReference>
<dbReference type="GO" id="GO:0016301">
    <property type="term" value="F:kinase activity"/>
    <property type="evidence" value="ECO:0007669"/>
    <property type="project" value="UniProtKB-KW"/>
</dbReference>
<dbReference type="Pfam" id="PF21448">
    <property type="entry name" value="DNMK"/>
    <property type="match status" value="1"/>
</dbReference>
<organism evidence="1">
    <name type="scientific">uncultured Caudovirales phage</name>
    <dbReference type="NCBI Taxonomy" id="2100421"/>
    <lineage>
        <taxon>Viruses</taxon>
        <taxon>Duplodnaviria</taxon>
        <taxon>Heunggongvirae</taxon>
        <taxon>Uroviricota</taxon>
        <taxon>Caudoviricetes</taxon>
        <taxon>Peduoviridae</taxon>
        <taxon>Maltschvirus</taxon>
        <taxon>Maltschvirus maltsch</taxon>
    </lineage>
</organism>
<evidence type="ECO:0000313" key="1">
    <source>
        <dbReference type="EMBL" id="CAB4127094.1"/>
    </source>
</evidence>
<proteinExistence type="predicted"/>
<keyword evidence="1" id="KW-0418">Kinase</keyword>
<name>A0A6J5KXE3_9CAUD</name>
<dbReference type="SUPFAM" id="SSF52540">
    <property type="entry name" value="P-loop containing nucleoside triphosphate hydrolases"/>
    <property type="match status" value="1"/>
</dbReference>
<reference evidence="1" key="1">
    <citation type="submission" date="2020-04" db="EMBL/GenBank/DDBJ databases">
        <authorList>
            <person name="Chiriac C."/>
            <person name="Salcher M."/>
            <person name="Ghai R."/>
            <person name="Kavagutti S V."/>
        </authorList>
    </citation>
    <scope>NUCLEOTIDE SEQUENCE</scope>
</reference>